<dbReference type="InterPro" id="IPR036614">
    <property type="entry name" value="RusA-like_sf"/>
</dbReference>
<dbReference type="Proteomes" id="UP000316316">
    <property type="component" value="Unassembled WGS sequence"/>
</dbReference>
<accession>A0A8B5W1U4</accession>
<dbReference type="InterPro" id="IPR008822">
    <property type="entry name" value="Endonuclease_RusA-like"/>
</dbReference>
<evidence type="ECO:0000313" key="3">
    <source>
        <dbReference type="Proteomes" id="UP000316316"/>
    </source>
</evidence>
<name>A0A8B5W1U4_ENTAV</name>
<dbReference type="Gene3D" id="3.30.1330.70">
    <property type="entry name" value="Holliday junction resolvase RusA"/>
    <property type="match status" value="1"/>
</dbReference>
<dbReference type="AlphaFoldDB" id="A0A8B5W1U4"/>
<organism evidence="2 3">
    <name type="scientific">Enterococcus avium</name>
    <name type="common">Streptococcus avium</name>
    <dbReference type="NCBI Taxonomy" id="33945"/>
    <lineage>
        <taxon>Bacteria</taxon>
        <taxon>Bacillati</taxon>
        <taxon>Bacillota</taxon>
        <taxon>Bacilli</taxon>
        <taxon>Lactobacillales</taxon>
        <taxon>Enterococcaceae</taxon>
        <taxon>Enterococcus</taxon>
    </lineage>
</organism>
<reference evidence="2 3" key="1">
    <citation type="submission" date="2017-10" db="EMBL/GenBank/DDBJ databases">
        <title>FDA dAtabase for Regulatory Grade micrObial Sequences (FDA-ARGOS): Supporting development and validation of Infectious Disease Dx tests.</title>
        <authorList>
            <person name="Campos J."/>
            <person name="Goldberg B."/>
            <person name="Tallon L.J."/>
            <person name="Sadzewicz L."/>
            <person name="Sengamalay N."/>
            <person name="Ott S."/>
            <person name="Godinez A."/>
            <person name="Nagaraj S."/>
            <person name="Vyas G."/>
            <person name="Aluvathingal J."/>
            <person name="Nadendla S."/>
            <person name="Geyer C."/>
            <person name="Nandy P."/>
            <person name="Hobson J."/>
            <person name="Sichtig H."/>
        </authorList>
    </citation>
    <scope>NUCLEOTIDE SEQUENCE [LARGE SCALE GENOMIC DNA]</scope>
    <source>
        <strain evidence="2 3">FDAARGOS_185</strain>
    </source>
</reference>
<protein>
    <submittedName>
        <fullName evidence="2">Uncharacterized protein</fullName>
    </submittedName>
</protein>
<dbReference type="RefSeq" id="WP_144324551.1">
    <property type="nucleotide sequence ID" value="NZ_PDXQ01000001.1"/>
</dbReference>
<dbReference type="GO" id="GO:0006281">
    <property type="term" value="P:DNA repair"/>
    <property type="evidence" value="ECO:0007669"/>
    <property type="project" value="InterPro"/>
</dbReference>
<feature type="region of interest" description="Disordered" evidence="1">
    <location>
        <begin position="1"/>
        <end position="31"/>
    </location>
</feature>
<dbReference type="EMBL" id="PDXQ01000001">
    <property type="protein sequence ID" value="TRZ33267.1"/>
    <property type="molecule type" value="Genomic_DNA"/>
</dbReference>
<dbReference type="Pfam" id="PF05866">
    <property type="entry name" value="RusA"/>
    <property type="match status" value="1"/>
</dbReference>
<evidence type="ECO:0000313" key="2">
    <source>
        <dbReference type="EMBL" id="TRZ33267.1"/>
    </source>
</evidence>
<dbReference type="SUPFAM" id="SSF103084">
    <property type="entry name" value="Holliday junction resolvase RusA"/>
    <property type="match status" value="1"/>
</dbReference>
<dbReference type="GO" id="GO:0006310">
    <property type="term" value="P:DNA recombination"/>
    <property type="evidence" value="ECO:0007669"/>
    <property type="project" value="InterPro"/>
</dbReference>
<gene>
    <name evidence="2" type="ORF">AUF17_03915</name>
</gene>
<evidence type="ECO:0000256" key="1">
    <source>
        <dbReference type="SAM" id="MobiDB-lite"/>
    </source>
</evidence>
<comment type="caution">
    <text evidence="2">The sequence shown here is derived from an EMBL/GenBank/DDBJ whole genome shotgun (WGS) entry which is preliminary data.</text>
</comment>
<sequence>MEVKFTVPGQPVPQGRPRFTTKPFMRSYDPPKSAKYKRKVKMFAEKIAPEKPLQGELYAEILIFKETLKSFNKAKKVAAEARELRPITKPDADNYAKGILDAVKGVLWEDDGQVVDLVTRKFYSEIPRAEITIREISDVQEKLF</sequence>
<proteinExistence type="predicted"/>
<dbReference type="GO" id="GO:0000287">
    <property type="term" value="F:magnesium ion binding"/>
    <property type="evidence" value="ECO:0007669"/>
    <property type="project" value="InterPro"/>
</dbReference>